<name>A0A8H5CQ27_9AGAR</name>
<dbReference type="Proteomes" id="UP000559027">
    <property type="component" value="Unassembled WGS sequence"/>
</dbReference>
<evidence type="ECO:0000313" key="2">
    <source>
        <dbReference type="EMBL" id="KAF5344986.1"/>
    </source>
</evidence>
<gene>
    <name evidence="2" type="ORF">D9756_011297</name>
</gene>
<dbReference type="EMBL" id="JAACJO010000052">
    <property type="protein sequence ID" value="KAF5344986.1"/>
    <property type="molecule type" value="Genomic_DNA"/>
</dbReference>
<accession>A0A8H5CQ27</accession>
<evidence type="ECO:0000256" key="1">
    <source>
        <dbReference type="SAM" id="MobiDB-lite"/>
    </source>
</evidence>
<keyword evidence="3" id="KW-1185">Reference proteome</keyword>
<sequence length="85" mass="8955">MADDEAYSSLSDITSDFENDNGESEVNEVVDGEDVPMDGASGHKSPSKPRGGRRAAGTKKGNKEKGSGYTIKDALKAPRATTYTS</sequence>
<reference evidence="2 3" key="1">
    <citation type="journal article" date="2020" name="ISME J.">
        <title>Uncovering the hidden diversity of litter-decomposition mechanisms in mushroom-forming fungi.</title>
        <authorList>
            <person name="Floudas D."/>
            <person name="Bentzer J."/>
            <person name="Ahren D."/>
            <person name="Johansson T."/>
            <person name="Persson P."/>
            <person name="Tunlid A."/>
        </authorList>
    </citation>
    <scope>NUCLEOTIDE SEQUENCE [LARGE SCALE GENOMIC DNA]</scope>
    <source>
        <strain evidence="2 3">CBS 146.42</strain>
    </source>
</reference>
<feature type="region of interest" description="Disordered" evidence="1">
    <location>
        <begin position="1"/>
        <end position="85"/>
    </location>
</feature>
<protein>
    <submittedName>
        <fullName evidence="2">Uncharacterized protein</fullName>
    </submittedName>
</protein>
<proteinExistence type="predicted"/>
<feature type="compositionally biased region" description="Basic residues" evidence="1">
    <location>
        <begin position="45"/>
        <end position="60"/>
    </location>
</feature>
<feature type="compositionally biased region" description="Acidic residues" evidence="1">
    <location>
        <begin position="15"/>
        <end position="36"/>
    </location>
</feature>
<organism evidence="2 3">
    <name type="scientific">Leucocoprinus leucothites</name>
    <dbReference type="NCBI Taxonomy" id="201217"/>
    <lineage>
        <taxon>Eukaryota</taxon>
        <taxon>Fungi</taxon>
        <taxon>Dikarya</taxon>
        <taxon>Basidiomycota</taxon>
        <taxon>Agaricomycotina</taxon>
        <taxon>Agaricomycetes</taxon>
        <taxon>Agaricomycetidae</taxon>
        <taxon>Agaricales</taxon>
        <taxon>Agaricineae</taxon>
        <taxon>Agaricaceae</taxon>
        <taxon>Leucocoprinus</taxon>
    </lineage>
</organism>
<evidence type="ECO:0000313" key="3">
    <source>
        <dbReference type="Proteomes" id="UP000559027"/>
    </source>
</evidence>
<dbReference type="AlphaFoldDB" id="A0A8H5CQ27"/>
<comment type="caution">
    <text evidence="2">The sequence shown here is derived from an EMBL/GenBank/DDBJ whole genome shotgun (WGS) entry which is preliminary data.</text>
</comment>